<dbReference type="OrthoDB" id="1822491at2"/>
<dbReference type="AlphaFoldDB" id="A1RCF7"/>
<dbReference type="CDD" id="cd01189">
    <property type="entry name" value="INT_ICEBs1_C_like"/>
    <property type="match status" value="1"/>
</dbReference>
<evidence type="ECO:0000259" key="6">
    <source>
        <dbReference type="PROSITE" id="PS51900"/>
    </source>
</evidence>
<dbReference type="PROSITE" id="PS51898">
    <property type="entry name" value="TYR_RECOMBINASE"/>
    <property type="match status" value="1"/>
</dbReference>
<evidence type="ECO:0000256" key="3">
    <source>
        <dbReference type="ARBA" id="ARBA00023172"/>
    </source>
</evidence>
<dbReference type="HOGENOM" id="CLU_027562_17_5_11"/>
<dbReference type="PANTHER" id="PTHR30349">
    <property type="entry name" value="PHAGE INTEGRASE-RELATED"/>
    <property type="match status" value="1"/>
</dbReference>
<dbReference type="InterPro" id="IPR058717">
    <property type="entry name" value="Phage_L5_Integrase_N"/>
</dbReference>
<comment type="similarity">
    <text evidence="1">Belongs to the 'phage' integrase family.</text>
</comment>
<dbReference type="SUPFAM" id="SSF56349">
    <property type="entry name" value="DNA breaking-rejoining enzymes"/>
    <property type="match status" value="1"/>
</dbReference>
<dbReference type="InterPro" id="IPR010998">
    <property type="entry name" value="Integrase_recombinase_N"/>
</dbReference>
<reference evidence="7 8" key="1">
    <citation type="journal article" date="2006" name="PLoS Genet.">
        <title>Secrets of soil survival revealed by the genome sequence of Arthrobacter aurescens TC1.</title>
        <authorList>
            <person name="Mongodin E.F."/>
            <person name="Shapir N."/>
            <person name="Daugherty S.C."/>
            <person name="DeBoy R.T."/>
            <person name="Emerson J.B."/>
            <person name="Shvartzbeyn A."/>
            <person name="Radune D."/>
            <person name="Vamathevan J."/>
            <person name="Riggs F."/>
            <person name="Grinberg V."/>
            <person name="Khouri H."/>
            <person name="Wackett L.P."/>
            <person name="Nelson K.E."/>
            <person name="Sadowsky M.J."/>
        </authorList>
    </citation>
    <scope>NUCLEOTIDE SEQUENCE [LARGE SCALE GENOMIC DNA]</scope>
    <source>
        <strain evidence="7 8">TC1</strain>
    </source>
</reference>
<dbReference type="InterPro" id="IPR050090">
    <property type="entry name" value="Tyrosine_recombinase_XerCD"/>
</dbReference>
<evidence type="ECO:0000256" key="1">
    <source>
        <dbReference type="ARBA" id="ARBA00008857"/>
    </source>
</evidence>
<dbReference type="RefSeq" id="WP_011776842.1">
    <property type="nucleotide sequence ID" value="NC_008712.1"/>
</dbReference>
<evidence type="ECO:0000313" key="7">
    <source>
        <dbReference type="EMBL" id="ABM10309.1"/>
    </source>
</evidence>
<organism evidence="7 8">
    <name type="scientific">Paenarthrobacter aurescens (strain TC1)</name>
    <dbReference type="NCBI Taxonomy" id="290340"/>
    <lineage>
        <taxon>Bacteria</taxon>
        <taxon>Bacillati</taxon>
        <taxon>Actinomycetota</taxon>
        <taxon>Actinomycetes</taxon>
        <taxon>Micrococcales</taxon>
        <taxon>Micrococcaceae</taxon>
        <taxon>Paenarthrobacter</taxon>
    </lineage>
</organism>
<evidence type="ECO:0000259" key="5">
    <source>
        <dbReference type="PROSITE" id="PS51898"/>
    </source>
</evidence>
<keyword evidence="2 4" id="KW-0238">DNA-binding</keyword>
<evidence type="ECO:0000313" key="8">
    <source>
        <dbReference type="Proteomes" id="UP000000637"/>
    </source>
</evidence>
<evidence type="ECO:0000256" key="4">
    <source>
        <dbReference type="PROSITE-ProRule" id="PRU01248"/>
    </source>
</evidence>
<feature type="domain" description="Core-binding (CB)" evidence="6">
    <location>
        <begin position="66"/>
        <end position="146"/>
    </location>
</feature>
<feature type="domain" description="Tyr recombinase" evidence="5">
    <location>
        <begin position="167"/>
        <end position="353"/>
    </location>
</feature>
<dbReference type="EMBL" id="CP000475">
    <property type="protein sequence ID" value="ABM10309.1"/>
    <property type="molecule type" value="Genomic_DNA"/>
</dbReference>
<gene>
    <name evidence="7" type="ordered locus">AAur_pTC10045</name>
</gene>
<dbReference type="Pfam" id="PF00589">
    <property type="entry name" value="Phage_integrase"/>
    <property type="match status" value="1"/>
</dbReference>
<keyword evidence="7" id="KW-0614">Plasmid</keyword>
<dbReference type="Gene3D" id="1.10.150.130">
    <property type="match status" value="1"/>
</dbReference>
<dbReference type="GO" id="GO:0006310">
    <property type="term" value="P:DNA recombination"/>
    <property type="evidence" value="ECO:0007669"/>
    <property type="project" value="UniProtKB-KW"/>
</dbReference>
<sequence length="374" mass="41141">MARRRRFGLVRKLPSGRWQASFIGPAGKRQAAPHTFATRADADRWLAAVELDLSRGTWVDERAASVPFLDYAEQWLNDNRRLGPRSRETHERNLRLHLAPLATMPVRSLTPTLVRTWYATAMRGKGGNTSIDQSYRLLRAILNTAVREGLLAKNPCQIPGAGNTRAKRRTVASPTQVADLIREIPGPYKAAVALAAWGGLRRGEILALRRADLDLEAMTVSVHRNQVELLSSRSRFDAKPKTDAGYRTVALPPHVIPLLRDHLRTYAGETRVFVSSTGGPMPGDSLTQAFSRARDRLGMTGFRFHDLRHTGQTLAAATGATLADLMKRLGHSSPAAAMRYLHTVNGRDEAIAEALSVIAEHGNAAHLPKSVTIK</sequence>
<accession>A1RCF7</accession>
<dbReference type="InterPro" id="IPR011010">
    <property type="entry name" value="DNA_brk_join_enz"/>
</dbReference>
<dbReference type="GO" id="GO:0003677">
    <property type="term" value="F:DNA binding"/>
    <property type="evidence" value="ECO:0007669"/>
    <property type="project" value="UniProtKB-UniRule"/>
</dbReference>
<dbReference type="Gene3D" id="1.10.443.10">
    <property type="entry name" value="Intergrase catalytic core"/>
    <property type="match status" value="1"/>
</dbReference>
<keyword evidence="3" id="KW-0233">DNA recombination</keyword>
<protein>
    <submittedName>
        <fullName evidence="7">Integrase</fullName>
    </submittedName>
</protein>
<keyword evidence="8" id="KW-1185">Reference proteome</keyword>
<dbReference type="InterPro" id="IPR044068">
    <property type="entry name" value="CB"/>
</dbReference>
<dbReference type="KEGG" id="aau:AAur_pTC10045"/>
<dbReference type="GO" id="GO:0015074">
    <property type="term" value="P:DNA integration"/>
    <property type="evidence" value="ECO:0007669"/>
    <property type="project" value="InterPro"/>
</dbReference>
<dbReference type="Pfam" id="PF26003">
    <property type="entry name" value="Integrase_N_phage"/>
    <property type="match status" value="1"/>
</dbReference>
<name>A1RCF7_PAEAT</name>
<dbReference type="PROSITE" id="PS51900">
    <property type="entry name" value="CB"/>
    <property type="match status" value="1"/>
</dbReference>
<dbReference type="Proteomes" id="UP000000637">
    <property type="component" value="Plasmid pTC1"/>
</dbReference>
<dbReference type="PANTHER" id="PTHR30349:SF64">
    <property type="entry name" value="PROPHAGE INTEGRASE INTD-RELATED"/>
    <property type="match status" value="1"/>
</dbReference>
<dbReference type="InterPro" id="IPR013762">
    <property type="entry name" value="Integrase-like_cat_sf"/>
</dbReference>
<evidence type="ECO:0000256" key="2">
    <source>
        <dbReference type="ARBA" id="ARBA00023125"/>
    </source>
</evidence>
<dbReference type="InterPro" id="IPR002104">
    <property type="entry name" value="Integrase_catalytic"/>
</dbReference>
<geneLocation type="plasmid" evidence="7 8">
    <name>pTC1</name>
</geneLocation>
<proteinExistence type="inferred from homology"/>